<dbReference type="GO" id="GO:0015074">
    <property type="term" value="P:DNA integration"/>
    <property type="evidence" value="ECO:0007669"/>
    <property type="project" value="InterPro"/>
</dbReference>
<gene>
    <name evidence="3" type="ORF">AFUS01_LOCUS23353</name>
</gene>
<dbReference type="InterPro" id="IPR008042">
    <property type="entry name" value="Retrotrans_Pao"/>
</dbReference>
<feature type="domain" description="Integrase catalytic" evidence="2">
    <location>
        <begin position="1091"/>
        <end position="1288"/>
    </location>
</feature>
<evidence type="ECO:0000313" key="4">
    <source>
        <dbReference type="Proteomes" id="UP000708208"/>
    </source>
</evidence>
<dbReference type="PROSITE" id="PS50994">
    <property type="entry name" value="INTEGRASE"/>
    <property type="match status" value="1"/>
</dbReference>
<evidence type="ECO:0000313" key="3">
    <source>
        <dbReference type="EMBL" id="CAG7784684.1"/>
    </source>
</evidence>
<dbReference type="PANTHER" id="PTHR47331">
    <property type="entry name" value="PHD-TYPE DOMAIN-CONTAINING PROTEIN"/>
    <property type="match status" value="1"/>
</dbReference>
<dbReference type="Pfam" id="PF05380">
    <property type="entry name" value="Peptidase_A17"/>
    <property type="match status" value="1"/>
</dbReference>
<dbReference type="CDD" id="cd00303">
    <property type="entry name" value="retropepsin_like"/>
    <property type="match status" value="1"/>
</dbReference>
<organism evidence="3 4">
    <name type="scientific">Allacma fusca</name>
    <dbReference type="NCBI Taxonomy" id="39272"/>
    <lineage>
        <taxon>Eukaryota</taxon>
        <taxon>Metazoa</taxon>
        <taxon>Ecdysozoa</taxon>
        <taxon>Arthropoda</taxon>
        <taxon>Hexapoda</taxon>
        <taxon>Collembola</taxon>
        <taxon>Symphypleona</taxon>
        <taxon>Sminthuridae</taxon>
        <taxon>Allacma</taxon>
    </lineage>
</organism>
<dbReference type="Pfam" id="PF18701">
    <property type="entry name" value="DUF5641"/>
    <property type="match status" value="1"/>
</dbReference>
<reference evidence="3" key="1">
    <citation type="submission" date="2021-06" db="EMBL/GenBank/DDBJ databases">
        <authorList>
            <person name="Hodson N. C."/>
            <person name="Mongue J. A."/>
            <person name="Jaron S. K."/>
        </authorList>
    </citation>
    <scope>NUCLEOTIDE SEQUENCE</scope>
</reference>
<feature type="compositionally biased region" description="Polar residues" evidence="1">
    <location>
        <begin position="212"/>
        <end position="221"/>
    </location>
</feature>
<dbReference type="InterPro" id="IPR040676">
    <property type="entry name" value="DUF5641"/>
</dbReference>
<feature type="compositionally biased region" description="Low complexity" evidence="1">
    <location>
        <begin position="262"/>
        <end position="273"/>
    </location>
</feature>
<name>A0A8J2KZX9_9HEXA</name>
<dbReference type="Proteomes" id="UP000708208">
    <property type="component" value="Unassembled WGS sequence"/>
</dbReference>
<proteinExistence type="predicted"/>
<protein>
    <recommendedName>
        <fullName evidence="2">Integrase catalytic domain-containing protein</fullName>
    </recommendedName>
</protein>
<dbReference type="EMBL" id="CAJVCH010280452">
    <property type="protein sequence ID" value="CAG7784684.1"/>
    <property type="molecule type" value="Genomic_DNA"/>
</dbReference>
<dbReference type="InterPro" id="IPR001584">
    <property type="entry name" value="Integrase_cat-core"/>
</dbReference>
<feature type="region of interest" description="Disordered" evidence="1">
    <location>
        <begin position="190"/>
        <end position="221"/>
    </location>
</feature>
<evidence type="ECO:0000256" key="1">
    <source>
        <dbReference type="SAM" id="MobiDB-lite"/>
    </source>
</evidence>
<accession>A0A8J2KZX9</accession>
<dbReference type="PANTHER" id="PTHR47331:SF5">
    <property type="entry name" value="RIBONUCLEASE H"/>
    <property type="match status" value="1"/>
</dbReference>
<feature type="region of interest" description="Disordered" evidence="1">
    <location>
        <begin position="245"/>
        <end position="273"/>
    </location>
</feature>
<feature type="compositionally biased region" description="Basic and acidic residues" evidence="1">
    <location>
        <begin position="246"/>
        <end position="261"/>
    </location>
</feature>
<evidence type="ECO:0000259" key="2">
    <source>
        <dbReference type="PROSITE" id="PS50994"/>
    </source>
</evidence>
<comment type="caution">
    <text evidence="3">The sequence shown here is derived from an EMBL/GenBank/DDBJ whole genome shotgun (WGS) entry which is preliminary data.</text>
</comment>
<sequence>MRAMFTRWKVPLLAELKLLQDYFSKQIPSNTARSRYEFMHTRLDELEINLKTNHTSVLNALTDAAEIQSQNSDQSVVIGKIFDLRCILSDILEAIREKEEQAALKQRNVPEGSINSLESLALDTKNSLEALHSLGRKSHLGEDLVVRLILRKMDSDSRREFKKSLPNKDVPELTILIDFINKVVADHATECEKTPNSKSSSQPPKPNPAFNRPSQSSTPTCSFCKASHRNYECEKLRATQVSDRLSFAKEHKDQPKPKEKASSNNSQVNSSSNTILATAQIQVRNKLDEMWNCRALIDSGSTNTFINASMVHTLGLHKEKLPQALEVKGLSDVDIATVTHQVQLEISCSYSPDTLISTPALVVERCSGPHPLQHVDPTNWSHLKGLELADKEFHTRKSVDILVGADIYPRIIRAGIIKGKADQPMAQDSAFGWIVLGPTPGFTKNPACLSTSCCLEFEIKKFWEIEEVPSASQSLTKEEREWESNFNSTTIRREDGSFQVELPFKKDQAPLRNSKNMALRWFYNLESKLEKSPKLKETYHAQMRNLIKAGHVEAVRSEKIKISESSVYYLPHHGVIKESSSTTKLRIVFDASAKSTSGQSLNDQLMVGPVCQEDLFSILVRFRWWKVPMTADIKEMYLNIWMRESHRNFQRIYWRFTTKENIQTFRLAKVTFGESCAPAQAIEALRKLAEIYAQEFPEAAKVLLRDFYVDDCLTGASSTEKAISLQSELRQLTEKGHFNLRKWSSADSEVLESIPEEFRETHLPLNLDKDSAIKALGLIWNPGSDQFQFKVQLPKSSQVTKRIILSEISRVFDPLGLLAPVTIRAKTLMRRLWTADIRWDSSPPLDIKSDWEEYQKDVQRIDALRIPRWISLQDVISQELHGFSDASTKAYAAAVYLRRISRSAEVSVKLIASKSRVAPIKGTSIPRLELCAAELLANLMQAIQQSLPEEFPKVYGWTDSTDPNFIPTSRHSPAVEVPPELPKGFAYNPSTASSPQPEQFQEASAPIVCAAMICKKQHFLISKYSSFPKLIRHTAWWLRIIHHRRSKSNHNIVGSILTLPEIRSARRKLILLVQEEALKKEFDDIRSGNVNPKSPHYKLSPWIDSKDGLLKAGGRLENAKIPEEAHSSPTPSSYCYYAHIEAVSTLSTEGFIAALRRFVARRGRPSHIFSDNGTNFVSADKELKEIQAILTSKEFNTAVSRNLQNEEIEWQFNPPSAQHMGGLWESAVKSTKFHLKRVLGGADMTFDELSTALTQIEAALNSRPLCPDSTHPDEIAAITPGHFLIGGPLLALPDPDLKDPNVKVEEIVIIMEDNLPPQKWKLARVIEVHNNPADKKNLIRSVTVKTADGTFKRPITKLCRIPMEEDPELVQ</sequence>
<keyword evidence="4" id="KW-1185">Reference proteome</keyword>
<dbReference type="CDD" id="cd01644">
    <property type="entry name" value="RT_pepA17"/>
    <property type="match status" value="1"/>
</dbReference>